<proteinExistence type="predicted"/>
<protein>
    <submittedName>
        <fullName evidence="2">Uncharacterized protein</fullName>
    </submittedName>
</protein>
<evidence type="ECO:0000313" key="2">
    <source>
        <dbReference type="Ensembl" id="ENSMPUP00000013351.1"/>
    </source>
</evidence>
<feature type="region of interest" description="Disordered" evidence="1">
    <location>
        <begin position="42"/>
        <end position="69"/>
    </location>
</feature>
<name>M3YPU3_MUSPF</name>
<dbReference type="EMBL" id="AEYP01095649">
    <property type="status" value="NOT_ANNOTATED_CDS"/>
    <property type="molecule type" value="Genomic_DNA"/>
</dbReference>
<feature type="region of interest" description="Disordered" evidence="1">
    <location>
        <begin position="1"/>
        <end position="27"/>
    </location>
</feature>
<reference evidence="2" key="1">
    <citation type="submission" date="2024-06" db="UniProtKB">
        <authorList>
            <consortium name="Ensembl"/>
        </authorList>
    </citation>
    <scope>IDENTIFICATION</scope>
</reference>
<dbReference type="Ensembl" id="ENSMPUT00000013565.1">
    <property type="protein sequence ID" value="ENSMPUP00000013351.1"/>
    <property type="gene ID" value="ENSMPUG00000013452.1"/>
</dbReference>
<sequence>MRKDHVRTQGKGSHLQAKKRGLRRNQPCQHLDLGLSASRMSLQLFGGSSPRRPRDIPAESSGHMGKMEA</sequence>
<dbReference type="HOGENOM" id="CLU_2775312_0_0_1"/>
<accession>M3YPU3</accession>
<organism evidence="2">
    <name type="scientific">Mustela putorius furo</name>
    <name type="common">European domestic ferret</name>
    <name type="synonym">Mustela furo</name>
    <dbReference type="NCBI Taxonomy" id="9669"/>
    <lineage>
        <taxon>Eukaryota</taxon>
        <taxon>Metazoa</taxon>
        <taxon>Chordata</taxon>
        <taxon>Craniata</taxon>
        <taxon>Vertebrata</taxon>
        <taxon>Euteleostomi</taxon>
        <taxon>Mammalia</taxon>
        <taxon>Eutheria</taxon>
        <taxon>Laurasiatheria</taxon>
        <taxon>Carnivora</taxon>
        <taxon>Caniformia</taxon>
        <taxon>Musteloidea</taxon>
        <taxon>Mustelidae</taxon>
        <taxon>Mustelinae</taxon>
        <taxon>Mustela</taxon>
    </lineage>
</organism>
<evidence type="ECO:0000256" key="1">
    <source>
        <dbReference type="SAM" id="MobiDB-lite"/>
    </source>
</evidence>
<dbReference type="AlphaFoldDB" id="M3YPU3"/>
<dbReference type="InParanoid" id="M3YPU3"/>